<evidence type="ECO:0000256" key="4">
    <source>
        <dbReference type="SAM" id="MobiDB-lite"/>
    </source>
</evidence>
<keyword evidence="1" id="KW-0934">Plastid</keyword>
<dbReference type="Gene3D" id="3.10.20.310">
    <property type="entry name" value="membrane protein fhac"/>
    <property type="match status" value="1"/>
</dbReference>
<feature type="compositionally biased region" description="Acidic residues" evidence="4">
    <location>
        <begin position="56"/>
        <end position="80"/>
    </location>
</feature>
<protein>
    <submittedName>
        <fullName evidence="8">SAM50-like protein SPAC17C9.06</fullName>
    </submittedName>
</protein>
<keyword evidence="2" id="KW-0472">Membrane</keyword>
<keyword evidence="7" id="KW-1185">Reference proteome</keyword>
<accession>A0ABM0XU63</accession>
<dbReference type="InterPro" id="IPR039910">
    <property type="entry name" value="D15-like"/>
</dbReference>
<dbReference type="RefSeq" id="XP_010491083.1">
    <property type="nucleotide sequence ID" value="XM_010492781.2"/>
</dbReference>
<feature type="region of interest" description="Disordered" evidence="4">
    <location>
        <begin position="40"/>
        <end position="87"/>
    </location>
</feature>
<feature type="domain" description="Bacterial surface antigen (D15)" evidence="5">
    <location>
        <begin position="217"/>
        <end position="549"/>
    </location>
</feature>
<dbReference type="Pfam" id="PF07244">
    <property type="entry name" value="POTRA"/>
    <property type="match status" value="1"/>
</dbReference>
<gene>
    <name evidence="8" type="primary">LOC104768747</name>
</gene>
<reference evidence="8" key="2">
    <citation type="submission" date="2025-08" db="UniProtKB">
        <authorList>
            <consortium name="RefSeq"/>
        </authorList>
    </citation>
    <scope>IDENTIFICATION</scope>
    <source>
        <tissue evidence="8">Leaf</tissue>
    </source>
</reference>
<name>A0ABM0XU63_CAMSA</name>
<evidence type="ECO:0000256" key="2">
    <source>
        <dbReference type="ARBA" id="ARBA00023136"/>
    </source>
</evidence>
<sequence length="559" mass="62292">MQQGIRFIHKNNENAFGGAVKLISPICSSHPPQLHFLMANPAETPESNPSTPKLESEDDREEINGDEEEEEEEYEEEEDDGKPQTREDAIASRIQAESLFRRMRAAPVPVRVHDVIVKGNEKTKDHVIEAEVDVVREATTLQELLKASKVANFNLQALDIFDSVKITIDSGPPELPGTTNVVIHVVESKSPITGQIGTFTKAEARSSSLEGSLKYKNIFGYGDIWDGSLAYGCDHSAEVGLGMYLPRFRGRPTPFTSRVYLSTQDWLKFSSYKERALGLSLGLIASKYHELVYTTAWRNLIDPSQMASTSIRRQLGHNLVSALKYTFKFDKRNSPLRPTKGYSFITTSQIGGIAPDSRTLRFLRQEVDLRYAVPLGFYRAALNFGVSGGITFPWGSGYKSRASYVPERFFLGGNISPVCSLGGPSALWGFKTRGLGPNEPRREVQDEENGGTYERDFVGGDVAVTAFADLSFDFPVKWFRDRGIHGHVFACAGNMAELSENKYRNFSGPKFLETFRSSVGAGIVVPTSLFRMELNYCHILKKQEHDRAKSGLFMTFSTS</sequence>
<dbReference type="Proteomes" id="UP000694864">
    <property type="component" value="Chromosome 20"/>
</dbReference>
<evidence type="ECO:0000256" key="1">
    <source>
        <dbReference type="ARBA" id="ARBA00022805"/>
    </source>
</evidence>
<dbReference type="InterPro" id="IPR000184">
    <property type="entry name" value="Bac_surfAg_D15"/>
</dbReference>
<comment type="subcellular location">
    <subcellularLocation>
        <location evidence="3">Plastid</location>
        <location evidence="3">Chloroplast outer membrane</location>
    </subcellularLocation>
</comment>
<dbReference type="GeneID" id="104768747"/>
<evidence type="ECO:0000313" key="8">
    <source>
        <dbReference type="RefSeq" id="XP_010491083.1"/>
    </source>
</evidence>
<evidence type="ECO:0000313" key="7">
    <source>
        <dbReference type="Proteomes" id="UP000694864"/>
    </source>
</evidence>
<dbReference type="Gene3D" id="2.40.160.50">
    <property type="entry name" value="membrane protein fhac: a member of the omp85/tpsb transporter family"/>
    <property type="match status" value="1"/>
</dbReference>
<dbReference type="PANTHER" id="PTHR12815:SF38">
    <property type="entry name" value="OUTER MEMBRANE OMP85 FAMILY PROTEIN"/>
    <property type="match status" value="1"/>
</dbReference>
<reference evidence="7" key="1">
    <citation type="journal article" date="2014" name="Nat. Commun.">
        <title>The emerging biofuel crop Camelina sativa retains a highly undifferentiated hexaploid genome structure.</title>
        <authorList>
            <person name="Kagale S."/>
            <person name="Koh C."/>
            <person name="Nixon J."/>
            <person name="Bollina V."/>
            <person name="Clarke W.E."/>
            <person name="Tuteja R."/>
            <person name="Spillane C."/>
            <person name="Robinson S.J."/>
            <person name="Links M.G."/>
            <person name="Clarke C."/>
            <person name="Higgins E.E."/>
            <person name="Huebert T."/>
            <person name="Sharpe A.G."/>
            <person name="Parkin I.A."/>
        </authorList>
    </citation>
    <scope>NUCLEOTIDE SEQUENCE [LARGE SCALE GENOMIC DNA]</scope>
    <source>
        <strain evidence="7">cv. DH55</strain>
    </source>
</reference>
<evidence type="ECO:0000259" key="6">
    <source>
        <dbReference type="Pfam" id="PF07244"/>
    </source>
</evidence>
<organism evidence="7 8">
    <name type="scientific">Camelina sativa</name>
    <name type="common">False flax</name>
    <name type="synonym">Myagrum sativum</name>
    <dbReference type="NCBI Taxonomy" id="90675"/>
    <lineage>
        <taxon>Eukaryota</taxon>
        <taxon>Viridiplantae</taxon>
        <taxon>Streptophyta</taxon>
        <taxon>Embryophyta</taxon>
        <taxon>Tracheophyta</taxon>
        <taxon>Spermatophyta</taxon>
        <taxon>Magnoliopsida</taxon>
        <taxon>eudicotyledons</taxon>
        <taxon>Gunneridae</taxon>
        <taxon>Pentapetalae</taxon>
        <taxon>rosids</taxon>
        <taxon>malvids</taxon>
        <taxon>Brassicales</taxon>
        <taxon>Brassicaceae</taxon>
        <taxon>Camelineae</taxon>
        <taxon>Camelina</taxon>
    </lineage>
</organism>
<evidence type="ECO:0000256" key="3">
    <source>
        <dbReference type="ARBA" id="ARBA00024013"/>
    </source>
</evidence>
<evidence type="ECO:0000259" key="5">
    <source>
        <dbReference type="Pfam" id="PF01103"/>
    </source>
</evidence>
<keyword evidence="1" id="KW-1002">Plastid outer membrane</keyword>
<dbReference type="PANTHER" id="PTHR12815">
    <property type="entry name" value="SORTING AND ASSEMBLY MACHINERY SAMM50 PROTEIN FAMILY MEMBER"/>
    <property type="match status" value="1"/>
</dbReference>
<proteinExistence type="predicted"/>
<feature type="domain" description="POTRA" evidence="6">
    <location>
        <begin position="110"/>
        <end position="187"/>
    </location>
</feature>
<dbReference type="Pfam" id="PF01103">
    <property type="entry name" value="Omp85"/>
    <property type="match status" value="1"/>
</dbReference>
<dbReference type="InterPro" id="IPR010827">
    <property type="entry name" value="BamA/TamA_POTRA"/>
</dbReference>